<evidence type="ECO:0000259" key="1">
    <source>
        <dbReference type="Pfam" id="PF13619"/>
    </source>
</evidence>
<proteinExistence type="predicted"/>
<name>A0A1H6VUT5_9FIRM</name>
<accession>A0A1H6VUT5</accession>
<keyword evidence="3" id="KW-1185">Reference proteome</keyword>
<dbReference type="EMBL" id="FNZK01000003">
    <property type="protein sequence ID" value="SEJ08411.1"/>
    <property type="molecule type" value="Genomic_DNA"/>
</dbReference>
<sequence length="66" mass="7521">MQRHTVSSSRIDSVGWENNVLEIKFPGGLLYQYADVSKAEYDNFLNSASLGSALSRIEIIHHYHRV</sequence>
<dbReference type="Proteomes" id="UP000199662">
    <property type="component" value="Unassembled WGS sequence"/>
</dbReference>
<evidence type="ECO:0000313" key="2">
    <source>
        <dbReference type="EMBL" id="SEJ08411.1"/>
    </source>
</evidence>
<reference evidence="2 3" key="1">
    <citation type="submission" date="2016-10" db="EMBL/GenBank/DDBJ databases">
        <authorList>
            <person name="de Groot N.N."/>
        </authorList>
    </citation>
    <scope>NUCLEOTIDE SEQUENCE [LARGE SCALE GENOMIC DNA]</scope>
    <source>
        <strain evidence="2 3">DSM 2179</strain>
    </source>
</reference>
<dbReference type="Pfam" id="PF13619">
    <property type="entry name" value="KTSC"/>
    <property type="match status" value="1"/>
</dbReference>
<protein>
    <submittedName>
        <fullName evidence="2">KTSC domain-containing protein</fullName>
    </submittedName>
</protein>
<feature type="domain" description="KTSC" evidence="1">
    <location>
        <begin position="7"/>
        <end position="55"/>
    </location>
</feature>
<organism evidence="2 3">
    <name type="scientific">Propionispira arboris</name>
    <dbReference type="NCBI Taxonomy" id="84035"/>
    <lineage>
        <taxon>Bacteria</taxon>
        <taxon>Bacillati</taxon>
        <taxon>Bacillota</taxon>
        <taxon>Negativicutes</taxon>
        <taxon>Selenomonadales</taxon>
        <taxon>Selenomonadaceae</taxon>
        <taxon>Propionispira</taxon>
    </lineage>
</organism>
<dbReference type="AlphaFoldDB" id="A0A1H6VUT5"/>
<evidence type="ECO:0000313" key="3">
    <source>
        <dbReference type="Proteomes" id="UP000199662"/>
    </source>
</evidence>
<gene>
    <name evidence="2" type="ORF">SAMN05660742_103102</name>
</gene>
<dbReference type="InterPro" id="IPR025309">
    <property type="entry name" value="KTSC_dom"/>
</dbReference>